<dbReference type="SUPFAM" id="SSF56024">
    <property type="entry name" value="Phospholipase D/nuclease"/>
    <property type="match status" value="1"/>
</dbReference>
<reference evidence="2 3" key="1">
    <citation type="journal article" date="2006" name="Science">
        <title>Phytophthora genome sequences uncover evolutionary origins and mechanisms of pathogenesis.</title>
        <authorList>
            <person name="Tyler B.M."/>
            <person name="Tripathy S."/>
            <person name="Zhang X."/>
            <person name="Dehal P."/>
            <person name="Jiang R.H."/>
            <person name="Aerts A."/>
            <person name="Arredondo F.D."/>
            <person name="Baxter L."/>
            <person name="Bensasson D."/>
            <person name="Beynon J.L."/>
            <person name="Chapman J."/>
            <person name="Damasceno C.M."/>
            <person name="Dorrance A.E."/>
            <person name="Dou D."/>
            <person name="Dickerman A.W."/>
            <person name="Dubchak I.L."/>
            <person name="Garbelotto M."/>
            <person name="Gijzen M."/>
            <person name="Gordon S.G."/>
            <person name="Govers F."/>
            <person name="Grunwald N.J."/>
            <person name="Huang W."/>
            <person name="Ivors K.L."/>
            <person name="Jones R.W."/>
            <person name="Kamoun S."/>
            <person name="Krampis K."/>
            <person name="Lamour K.H."/>
            <person name="Lee M.K."/>
            <person name="McDonald W.H."/>
            <person name="Medina M."/>
            <person name="Meijer H.J."/>
            <person name="Nordberg E.K."/>
            <person name="Maclean D.J."/>
            <person name="Ospina-Giraldo M.D."/>
            <person name="Morris P.F."/>
            <person name="Phuntumart V."/>
            <person name="Putnam N.H."/>
            <person name="Rash S."/>
            <person name="Rose J.K."/>
            <person name="Sakihama Y."/>
            <person name="Salamov A.A."/>
            <person name="Savidor A."/>
            <person name="Scheuring C.F."/>
            <person name="Smith B.M."/>
            <person name="Sobral B.W."/>
            <person name="Terry A."/>
            <person name="Torto-Alalibo T.A."/>
            <person name="Win J."/>
            <person name="Xu Z."/>
            <person name="Zhang H."/>
            <person name="Grigoriev I.V."/>
            <person name="Rokhsar D.S."/>
            <person name="Boore J.L."/>
        </authorList>
    </citation>
    <scope>NUCLEOTIDE SEQUENCE [LARGE SCALE GENOMIC DNA]</scope>
    <source>
        <strain evidence="2 3">P6497</strain>
    </source>
</reference>
<dbReference type="AlphaFoldDB" id="G5A2I1"/>
<dbReference type="RefSeq" id="XP_009534733.1">
    <property type="nucleotide sequence ID" value="XM_009536438.1"/>
</dbReference>
<proteinExistence type="predicted"/>
<evidence type="ECO:0000313" key="2">
    <source>
        <dbReference type="EMBL" id="EGZ09872.1"/>
    </source>
</evidence>
<organism evidence="2 3">
    <name type="scientific">Phytophthora sojae (strain P6497)</name>
    <name type="common">Soybean stem and root rot agent</name>
    <name type="synonym">Phytophthora megasperma f. sp. glycines</name>
    <dbReference type="NCBI Taxonomy" id="1094619"/>
    <lineage>
        <taxon>Eukaryota</taxon>
        <taxon>Sar</taxon>
        <taxon>Stramenopiles</taxon>
        <taxon>Oomycota</taxon>
        <taxon>Peronosporomycetes</taxon>
        <taxon>Peronosporales</taxon>
        <taxon>Peronosporaceae</taxon>
        <taxon>Phytophthora</taxon>
    </lineage>
</organism>
<keyword evidence="3" id="KW-1185">Reference proteome</keyword>
<name>G5A2I1_PHYSP</name>
<gene>
    <name evidence="2" type="ORF">PHYSODRAFT_305246</name>
</gene>
<feature type="compositionally biased region" description="Low complexity" evidence="1">
    <location>
        <begin position="1"/>
        <end position="12"/>
    </location>
</feature>
<dbReference type="InParanoid" id="G5A2I1"/>
<accession>G5A2I1</accession>
<feature type="region of interest" description="Disordered" evidence="1">
    <location>
        <begin position="1"/>
        <end position="28"/>
    </location>
</feature>
<sequence>MSSSDGSDSPGSARRQSRPSAHSPTMRGWHLGNEAAARRTAALQVAHRSQRLEIVHYIDDTYGKAAVPFKDVAEHFHRSQGTMTGLWKGRHDLEPRRPGPHPAPVDPPRPEDDLLVDVVFHPPRKDAPTDAGENPTQPPRATLQSTLLECVNGALNTLHVAVRSVAEDELGKAILAAADRDVHHAYADPKWPRLFIASNKIEVNYRKATCEKMNLNYVVANLQDVCVGSADFSDAALHEFNEEFLLHLRGCRAANLFVQDFTYRWKTGSKCLLRSKLEPPTDFD</sequence>
<protein>
    <submittedName>
        <fullName evidence="2">Uncharacterized protein</fullName>
    </submittedName>
</protein>
<evidence type="ECO:0000256" key="1">
    <source>
        <dbReference type="SAM" id="MobiDB-lite"/>
    </source>
</evidence>
<dbReference type="EMBL" id="JH159159">
    <property type="protein sequence ID" value="EGZ09872.1"/>
    <property type="molecule type" value="Genomic_DNA"/>
</dbReference>
<dbReference type="SMR" id="G5A2I1"/>
<feature type="region of interest" description="Disordered" evidence="1">
    <location>
        <begin position="83"/>
        <end position="113"/>
    </location>
</feature>
<evidence type="ECO:0000313" key="3">
    <source>
        <dbReference type="Proteomes" id="UP000002640"/>
    </source>
</evidence>
<dbReference type="GeneID" id="20642531"/>
<dbReference type="Proteomes" id="UP000002640">
    <property type="component" value="Unassembled WGS sequence"/>
</dbReference>
<dbReference type="KEGG" id="psoj:PHYSODRAFT_305246"/>
<dbReference type="Gene3D" id="3.30.870.10">
    <property type="entry name" value="Endonuclease Chain A"/>
    <property type="match status" value="1"/>
</dbReference>